<dbReference type="EMBL" id="JBHULC010000011">
    <property type="protein sequence ID" value="MFD2521565.1"/>
    <property type="molecule type" value="Genomic_DNA"/>
</dbReference>
<dbReference type="Pfam" id="PF04493">
    <property type="entry name" value="Endonuclease_5"/>
    <property type="match status" value="1"/>
</dbReference>
<dbReference type="Gene3D" id="3.30.2170.10">
    <property type="entry name" value="archaeoglobus fulgidus dsm 4304 superfamily"/>
    <property type="match status" value="1"/>
</dbReference>
<evidence type="ECO:0000313" key="1">
    <source>
        <dbReference type="EMBL" id="MFD2521565.1"/>
    </source>
</evidence>
<keyword evidence="1" id="KW-0378">Hydrolase</keyword>
<sequence length="170" mass="19246">MILAIDVFYEQTKAKIVGLVFNEWADAKYTQKIEKYRNDIAEYEPGAFYKRELPCIMDILADLDLSQLKYIVVDGYVYLDDEAKPGLGAHLYEALTTKVPVIGVAKTSFANNKKYVAEVYRGTSQKPLYITAIGEDLAQAAAMVKRMAGEYRFPTLLKELDNYTKSDAVY</sequence>
<accession>A0ABW5J7J1</accession>
<dbReference type="InterPro" id="IPR007581">
    <property type="entry name" value="Endonuclease-V"/>
</dbReference>
<dbReference type="RefSeq" id="WP_340235752.1">
    <property type="nucleotide sequence ID" value="NZ_JBBEWC010000005.1"/>
</dbReference>
<keyword evidence="1" id="KW-0540">Nuclease</keyword>
<proteinExistence type="predicted"/>
<comment type="caution">
    <text evidence="1">The sequence shown here is derived from an EMBL/GenBank/DDBJ whole genome shotgun (WGS) entry which is preliminary data.</text>
</comment>
<dbReference type="Proteomes" id="UP001597510">
    <property type="component" value="Unassembled WGS sequence"/>
</dbReference>
<protein>
    <submittedName>
        <fullName evidence="1">Endonuclease V</fullName>
    </submittedName>
</protein>
<organism evidence="1 2">
    <name type="scientific">Emticicia soli</name>
    <dbReference type="NCBI Taxonomy" id="2027878"/>
    <lineage>
        <taxon>Bacteria</taxon>
        <taxon>Pseudomonadati</taxon>
        <taxon>Bacteroidota</taxon>
        <taxon>Cytophagia</taxon>
        <taxon>Cytophagales</taxon>
        <taxon>Leadbetterellaceae</taxon>
        <taxon>Emticicia</taxon>
    </lineage>
</organism>
<keyword evidence="1" id="KW-0255">Endonuclease</keyword>
<gene>
    <name evidence="1" type="ORF">ACFSR2_11765</name>
</gene>
<name>A0ABW5J7J1_9BACT</name>
<keyword evidence="2" id="KW-1185">Reference proteome</keyword>
<evidence type="ECO:0000313" key="2">
    <source>
        <dbReference type="Proteomes" id="UP001597510"/>
    </source>
</evidence>
<dbReference type="GO" id="GO:0004519">
    <property type="term" value="F:endonuclease activity"/>
    <property type="evidence" value="ECO:0007669"/>
    <property type="project" value="UniProtKB-KW"/>
</dbReference>
<reference evidence="2" key="1">
    <citation type="journal article" date="2019" name="Int. J. Syst. Evol. Microbiol.">
        <title>The Global Catalogue of Microorganisms (GCM) 10K type strain sequencing project: providing services to taxonomists for standard genome sequencing and annotation.</title>
        <authorList>
            <consortium name="The Broad Institute Genomics Platform"/>
            <consortium name="The Broad Institute Genome Sequencing Center for Infectious Disease"/>
            <person name="Wu L."/>
            <person name="Ma J."/>
        </authorList>
    </citation>
    <scope>NUCLEOTIDE SEQUENCE [LARGE SCALE GENOMIC DNA]</scope>
    <source>
        <strain evidence="2">KCTC 52344</strain>
    </source>
</reference>